<dbReference type="InterPro" id="IPR023468">
    <property type="entry name" value="Riboflavin_kinase"/>
</dbReference>
<dbReference type="NCBIfam" id="NF004163">
    <property type="entry name" value="PRK05627.1-6"/>
    <property type="match status" value="1"/>
</dbReference>
<evidence type="ECO:0000256" key="12">
    <source>
        <dbReference type="ARBA" id="ARBA00023268"/>
    </source>
</evidence>
<dbReference type="InterPro" id="IPR002606">
    <property type="entry name" value="Riboflavin_kinase_bac"/>
</dbReference>
<dbReference type="FunFam" id="3.40.50.620:FF:000021">
    <property type="entry name" value="Riboflavin biosynthesis protein"/>
    <property type="match status" value="1"/>
</dbReference>
<keyword evidence="10 15" id="KW-0274">FAD</keyword>
<evidence type="ECO:0000259" key="16">
    <source>
        <dbReference type="SMART" id="SM00904"/>
    </source>
</evidence>
<keyword evidence="11 15" id="KW-0067">ATP-binding</keyword>
<keyword evidence="6 15" id="KW-0808">Transferase</keyword>
<keyword evidence="9 15" id="KW-0418">Kinase</keyword>
<keyword evidence="5 15" id="KW-0288">FMN</keyword>
<evidence type="ECO:0000256" key="15">
    <source>
        <dbReference type="PIRNR" id="PIRNR004491"/>
    </source>
</evidence>
<dbReference type="UniPathway" id="UPA00276">
    <property type="reaction ID" value="UER00406"/>
</dbReference>
<evidence type="ECO:0000256" key="9">
    <source>
        <dbReference type="ARBA" id="ARBA00022777"/>
    </source>
</evidence>
<evidence type="ECO:0000256" key="5">
    <source>
        <dbReference type="ARBA" id="ARBA00022643"/>
    </source>
</evidence>
<dbReference type="EC" id="2.7.1.26" evidence="15"/>
<dbReference type="EC" id="2.7.7.2" evidence="15"/>
<sequence length="318" mass="34802">MELIRGLQNLRAQHRGCVLTIGNFDGMHRGHQALVQRTLQIAGRLGLPAAAMTFEPTPREYFRRADAPPRVQTLRSKLDSLAHSGLQRVVIARFSQALSTMSAETFVDDLLVRQLGVAAVVVGHDFRYGRQRSGDEAHLRAAAAAHGFELSIVDKVCVGDLRCSSTALREALAVPDLPRVGDLLGRPYTVLGRVRRGLQLGRQLGMPTANIDLVRPLAVRQGVYAVRARIDGGPAWDGVASLGIRPTIGITRCLLETHLFGQPGDIYGRQLEVEFVAWLRPELKFASLDELSARMQQDADDARGILARNPQQNPSATT</sequence>
<evidence type="ECO:0000313" key="18">
    <source>
        <dbReference type="Proteomes" id="UP000199758"/>
    </source>
</evidence>
<evidence type="ECO:0000256" key="10">
    <source>
        <dbReference type="ARBA" id="ARBA00022827"/>
    </source>
</evidence>
<evidence type="ECO:0000256" key="7">
    <source>
        <dbReference type="ARBA" id="ARBA00022695"/>
    </source>
</evidence>
<dbReference type="Pfam" id="PF06574">
    <property type="entry name" value="FAD_syn"/>
    <property type="match status" value="1"/>
</dbReference>
<keyword evidence="18" id="KW-1185">Reference proteome</keyword>
<feature type="domain" description="Riboflavin kinase" evidence="16">
    <location>
        <begin position="183"/>
        <end position="307"/>
    </location>
</feature>
<comment type="function">
    <text evidence="1">Catalyzes the phosphorylation of riboflavin to FMN followed by the adenylation of FMN to FAD.</text>
</comment>
<dbReference type="SMART" id="SM00904">
    <property type="entry name" value="Flavokinase"/>
    <property type="match status" value="1"/>
</dbReference>
<dbReference type="NCBIfam" id="NF004160">
    <property type="entry name" value="PRK05627.1-3"/>
    <property type="match status" value="1"/>
</dbReference>
<dbReference type="PIRSF" id="PIRSF004491">
    <property type="entry name" value="FAD_Synth"/>
    <property type="match status" value="1"/>
</dbReference>
<evidence type="ECO:0000256" key="6">
    <source>
        <dbReference type="ARBA" id="ARBA00022679"/>
    </source>
</evidence>
<dbReference type="InterPro" id="IPR015865">
    <property type="entry name" value="Riboflavin_kinase_bac/euk"/>
</dbReference>
<evidence type="ECO:0000256" key="11">
    <source>
        <dbReference type="ARBA" id="ARBA00022840"/>
    </source>
</evidence>
<evidence type="ECO:0000256" key="13">
    <source>
        <dbReference type="ARBA" id="ARBA00047880"/>
    </source>
</evidence>
<gene>
    <name evidence="17" type="ORF">SAMN04488068_1603</name>
</gene>
<keyword evidence="12" id="KW-0511">Multifunctional enzyme</keyword>
<dbReference type="InterPro" id="IPR023465">
    <property type="entry name" value="Riboflavin_kinase_dom_sf"/>
</dbReference>
<keyword evidence="8 15" id="KW-0547">Nucleotide-binding</keyword>
<reference evidence="17 18" key="1">
    <citation type="submission" date="2016-11" db="EMBL/GenBank/DDBJ databases">
        <authorList>
            <person name="Jaros S."/>
            <person name="Januszkiewicz K."/>
            <person name="Wedrychowicz H."/>
        </authorList>
    </citation>
    <scope>NUCLEOTIDE SEQUENCE [LARGE SCALE GENOMIC DNA]</scope>
    <source>
        <strain evidence="17 18">CGMCC 1.7049</strain>
    </source>
</reference>
<evidence type="ECO:0000256" key="4">
    <source>
        <dbReference type="ARBA" id="ARBA00022630"/>
    </source>
</evidence>
<dbReference type="Gene3D" id="3.40.50.620">
    <property type="entry name" value="HUPs"/>
    <property type="match status" value="1"/>
</dbReference>
<comment type="catalytic activity">
    <reaction evidence="14 15">
        <text>FMN + ATP + H(+) = FAD + diphosphate</text>
        <dbReference type="Rhea" id="RHEA:17237"/>
        <dbReference type="ChEBI" id="CHEBI:15378"/>
        <dbReference type="ChEBI" id="CHEBI:30616"/>
        <dbReference type="ChEBI" id="CHEBI:33019"/>
        <dbReference type="ChEBI" id="CHEBI:57692"/>
        <dbReference type="ChEBI" id="CHEBI:58210"/>
        <dbReference type="EC" id="2.7.7.2"/>
    </reaction>
</comment>
<comment type="catalytic activity">
    <reaction evidence="13 15">
        <text>riboflavin + ATP = FMN + ADP + H(+)</text>
        <dbReference type="Rhea" id="RHEA:14357"/>
        <dbReference type="ChEBI" id="CHEBI:15378"/>
        <dbReference type="ChEBI" id="CHEBI:30616"/>
        <dbReference type="ChEBI" id="CHEBI:57986"/>
        <dbReference type="ChEBI" id="CHEBI:58210"/>
        <dbReference type="ChEBI" id="CHEBI:456216"/>
        <dbReference type="EC" id="2.7.1.26"/>
    </reaction>
</comment>
<dbReference type="RefSeq" id="WP_072896287.1">
    <property type="nucleotide sequence ID" value="NZ_FQWZ01000003.1"/>
</dbReference>
<dbReference type="EMBL" id="FQWZ01000003">
    <property type="protein sequence ID" value="SHG83953.1"/>
    <property type="molecule type" value="Genomic_DNA"/>
</dbReference>
<dbReference type="OrthoDB" id="9803667at2"/>
<dbReference type="Gene3D" id="2.40.30.30">
    <property type="entry name" value="Riboflavin kinase-like"/>
    <property type="match status" value="1"/>
</dbReference>
<dbReference type="PANTHER" id="PTHR22749">
    <property type="entry name" value="RIBOFLAVIN KINASE/FMN ADENYLYLTRANSFERASE"/>
    <property type="match status" value="1"/>
</dbReference>
<keyword evidence="4 15" id="KW-0285">Flavoprotein</keyword>
<comment type="similarity">
    <text evidence="15">Belongs to the ribF family.</text>
</comment>
<dbReference type="GO" id="GO:0005524">
    <property type="term" value="F:ATP binding"/>
    <property type="evidence" value="ECO:0007669"/>
    <property type="project" value="UniProtKB-UniRule"/>
</dbReference>
<proteinExistence type="inferred from homology"/>
<dbReference type="AlphaFoldDB" id="A0A1M5N4N2"/>
<evidence type="ECO:0000256" key="2">
    <source>
        <dbReference type="ARBA" id="ARBA00004726"/>
    </source>
</evidence>
<organism evidence="17 18">
    <name type="scientific">Hydrocarboniphaga daqingensis</name>
    <dbReference type="NCBI Taxonomy" id="490188"/>
    <lineage>
        <taxon>Bacteria</taxon>
        <taxon>Pseudomonadati</taxon>
        <taxon>Pseudomonadota</taxon>
        <taxon>Gammaproteobacteria</taxon>
        <taxon>Nevskiales</taxon>
        <taxon>Nevskiaceae</taxon>
        <taxon>Hydrocarboniphaga</taxon>
    </lineage>
</organism>
<dbReference type="PANTHER" id="PTHR22749:SF6">
    <property type="entry name" value="RIBOFLAVIN KINASE"/>
    <property type="match status" value="1"/>
</dbReference>
<dbReference type="Pfam" id="PF01687">
    <property type="entry name" value="Flavokinase"/>
    <property type="match status" value="1"/>
</dbReference>
<dbReference type="InterPro" id="IPR014729">
    <property type="entry name" value="Rossmann-like_a/b/a_fold"/>
</dbReference>
<dbReference type="NCBIfam" id="TIGR00083">
    <property type="entry name" value="ribF"/>
    <property type="match status" value="1"/>
</dbReference>
<dbReference type="GO" id="GO:0009398">
    <property type="term" value="P:FMN biosynthetic process"/>
    <property type="evidence" value="ECO:0007669"/>
    <property type="project" value="UniProtKB-UniRule"/>
</dbReference>
<evidence type="ECO:0000256" key="8">
    <source>
        <dbReference type="ARBA" id="ARBA00022741"/>
    </source>
</evidence>
<evidence type="ECO:0000313" key="17">
    <source>
        <dbReference type="EMBL" id="SHG83953.1"/>
    </source>
</evidence>
<protein>
    <recommendedName>
        <fullName evidence="15">Riboflavin biosynthesis protein</fullName>
    </recommendedName>
    <domain>
        <recommendedName>
            <fullName evidence="15">Riboflavin kinase</fullName>
            <ecNumber evidence="15">2.7.1.26</ecNumber>
        </recommendedName>
        <alternativeName>
            <fullName evidence="15">Flavokinase</fullName>
        </alternativeName>
    </domain>
    <domain>
        <recommendedName>
            <fullName evidence="15">FMN adenylyltransferase</fullName>
            <ecNumber evidence="15">2.7.7.2</ecNumber>
        </recommendedName>
        <alternativeName>
            <fullName evidence="15">FAD pyrophosphorylase</fullName>
        </alternativeName>
        <alternativeName>
            <fullName evidence="15">FAD synthase</fullName>
        </alternativeName>
    </domain>
</protein>
<accession>A0A1M5N4N2</accession>
<dbReference type="SUPFAM" id="SSF82114">
    <property type="entry name" value="Riboflavin kinase-like"/>
    <property type="match status" value="1"/>
</dbReference>
<dbReference type="STRING" id="490188.SAMN04488068_1603"/>
<dbReference type="UniPathway" id="UPA00277">
    <property type="reaction ID" value="UER00407"/>
</dbReference>
<comment type="pathway">
    <text evidence="2 15">Cofactor biosynthesis; FAD biosynthesis; FAD from FMN: step 1/1.</text>
</comment>
<evidence type="ECO:0000256" key="1">
    <source>
        <dbReference type="ARBA" id="ARBA00002121"/>
    </source>
</evidence>
<dbReference type="GO" id="GO:0008531">
    <property type="term" value="F:riboflavin kinase activity"/>
    <property type="evidence" value="ECO:0007669"/>
    <property type="project" value="UniProtKB-UniRule"/>
</dbReference>
<keyword evidence="7 15" id="KW-0548">Nucleotidyltransferase</keyword>
<dbReference type="GO" id="GO:0003919">
    <property type="term" value="F:FMN adenylyltransferase activity"/>
    <property type="evidence" value="ECO:0007669"/>
    <property type="project" value="UniProtKB-UniRule"/>
</dbReference>
<dbReference type="InterPro" id="IPR015864">
    <property type="entry name" value="FAD_synthase"/>
</dbReference>
<dbReference type="SUPFAM" id="SSF52374">
    <property type="entry name" value="Nucleotidylyl transferase"/>
    <property type="match status" value="1"/>
</dbReference>
<dbReference type="Proteomes" id="UP000199758">
    <property type="component" value="Unassembled WGS sequence"/>
</dbReference>
<evidence type="ECO:0000256" key="3">
    <source>
        <dbReference type="ARBA" id="ARBA00005201"/>
    </source>
</evidence>
<comment type="pathway">
    <text evidence="3 15">Cofactor biosynthesis; FMN biosynthesis; FMN from riboflavin (ATP route): step 1/1.</text>
</comment>
<dbReference type="CDD" id="cd02064">
    <property type="entry name" value="FAD_synthetase_N"/>
    <property type="match status" value="1"/>
</dbReference>
<dbReference type="NCBIfam" id="NF004159">
    <property type="entry name" value="PRK05627.1-2"/>
    <property type="match status" value="1"/>
</dbReference>
<name>A0A1M5N4N2_9GAMM</name>
<dbReference type="GO" id="GO:0006747">
    <property type="term" value="P:FAD biosynthetic process"/>
    <property type="evidence" value="ECO:0007669"/>
    <property type="project" value="UniProtKB-UniRule"/>
</dbReference>
<evidence type="ECO:0000256" key="14">
    <source>
        <dbReference type="ARBA" id="ARBA00049494"/>
    </source>
</evidence>
<dbReference type="GO" id="GO:0009231">
    <property type="term" value="P:riboflavin biosynthetic process"/>
    <property type="evidence" value="ECO:0007669"/>
    <property type="project" value="InterPro"/>
</dbReference>